<dbReference type="GeneID" id="302582045"/>
<organism evidence="2">
    <name type="scientific">Dickeya oryzae</name>
    <dbReference type="NCBI Taxonomy" id="1240404"/>
    <lineage>
        <taxon>Bacteria</taxon>
        <taxon>Pseudomonadati</taxon>
        <taxon>Pseudomonadota</taxon>
        <taxon>Gammaproteobacteria</taxon>
        <taxon>Enterobacterales</taxon>
        <taxon>Pectobacteriaceae</taxon>
        <taxon>Dickeya</taxon>
    </lineage>
</organism>
<gene>
    <name evidence="1" type="ORF">LF923_0010500</name>
    <name evidence="2" type="ORF">LF929_010195</name>
</gene>
<protein>
    <recommendedName>
        <fullName evidence="3">Transposase</fullName>
    </recommendedName>
</protein>
<dbReference type="AlphaFoldDB" id="A0AB39IXI9"/>
<dbReference type="EMBL" id="CP162670">
    <property type="protein sequence ID" value="XDL26528.1"/>
    <property type="molecule type" value="Genomic_DNA"/>
</dbReference>
<dbReference type="EMBL" id="CP162411">
    <property type="protein sequence ID" value="XDL16631.1"/>
    <property type="molecule type" value="Genomic_DNA"/>
</dbReference>
<evidence type="ECO:0008006" key="3">
    <source>
        <dbReference type="Google" id="ProtNLM"/>
    </source>
</evidence>
<name>A0AB39IXI9_9GAMM</name>
<accession>A0AB39IXI9</accession>
<proteinExistence type="predicted"/>
<reference evidence="2" key="1">
    <citation type="submission" date="2024-07" db="EMBL/GenBank/DDBJ databases">
        <authorList>
            <person name="Pedron J."/>
        </authorList>
    </citation>
    <scope>NUCLEOTIDE SEQUENCE</scope>
    <source>
        <strain evidence="2">A003-S1-M15</strain>
        <strain evidence="1">A642-S2-A17</strain>
    </source>
</reference>
<evidence type="ECO:0000313" key="2">
    <source>
        <dbReference type="EMBL" id="XDL26528.1"/>
    </source>
</evidence>
<sequence>MLIRLRGAIYQVECGILHRRAEKLRYTGIEPVADECDAVKNNPD</sequence>
<evidence type="ECO:0000313" key="1">
    <source>
        <dbReference type="EMBL" id="XDL16631.1"/>
    </source>
</evidence>
<dbReference type="RefSeq" id="WP_264084732.1">
    <property type="nucleotide sequence ID" value="NZ_CM001972.1"/>
</dbReference>